<comment type="caution">
    <text evidence="2">The sequence shown here is derived from an EMBL/GenBank/DDBJ whole genome shotgun (WGS) entry which is preliminary data.</text>
</comment>
<feature type="transmembrane region" description="Helical" evidence="1">
    <location>
        <begin position="42"/>
        <end position="63"/>
    </location>
</feature>
<sequence>MLFAIPLMIVPFVLYNLVIIGIVGSGVGALNDTVTSLSMMSGAQWTMSWGDVLIVIALLLLFVEVVKSTRTGAASVLDHLLSMFLFVVFLVEFLLVQAAATHVFFILMVIAFIDVIAGFTVSIKSAGRDVSIGL</sequence>
<evidence type="ECO:0000313" key="2">
    <source>
        <dbReference type="EMBL" id="PWV98203.1"/>
    </source>
</evidence>
<proteinExistence type="predicted"/>
<gene>
    <name evidence="2" type="ORF">DFR52_105184</name>
</gene>
<dbReference type="RefSeq" id="WP_110033623.1">
    <property type="nucleotide sequence ID" value="NZ_QGTR01000005.1"/>
</dbReference>
<keyword evidence="1" id="KW-1133">Transmembrane helix</keyword>
<organism evidence="2 3">
    <name type="scientific">Hoeflea marina</name>
    <dbReference type="NCBI Taxonomy" id="274592"/>
    <lineage>
        <taxon>Bacteria</taxon>
        <taxon>Pseudomonadati</taxon>
        <taxon>Pseudomonadota</taxon>
        <taxon>Alphaproteobacteria</taxon>
        <taxon>Hyphomicrobiales</taxon>
        <taxon>Rhizobiaceae</taxon>
        <taxon>Hoeflea</taxon>
    </lineage>
</organism>
<evidence type="ECO:0000313" key="3">
    <source>
        <dbReference type="Proteomes" id="UP000246352"/>
    </source>
</evidence>
<dbReference type="AlphaFoldDB" id="A0A317PJ11"/>
<feature type="transmembrane region" description="Helical" evidence="1">
    <location>
        <begin position="75"/>
        <end position="96"/>
    </location>
</feature>
<reference evidence="2 3" key="1">
    <citation type="submission" date="2018-05" db="EMBL/GenBank/DDBJ databases">
        <title>Genomic Encyclopedia of Type Strains, Phase IV (KMG-IV): sequencing the most valuable type-strain genomes for metagenomic binning, comparative biology and taxonomic classification.</title>
        <authorList>
            <person name="Goeker M."/>
        </authorList>
    </citation>
    <scope>NUCLEOTIDE SEQUENCE [LARGE SCALE GENOMIC DNA]</scope>
    <source>
        <strain evidence="2 3">DSM 16791</strain>
    </source>
</reference>
<dbReference type="EMBL" id="QGTR01000005">
    <property type="protein sequence ID" value="PWV98203.1"/>
    <property type="molecule type" value="Genomic_DNA"/>
</dbReference>
<accession>A0A317PJ11</accession>
<protein>
    <submittedName>
        <fullName evidence="2">Uncharacterized protein</fullName>
    </submittedName>
</protein>
<dbReference type="OrthoDB" id="9811032at2"/>
<evidence type="ECO:0000256" key="1">
    <source>
        <dbReference type="SAM" id="Phobius"/>
    </source>
</evidence>
<feature type="transmembrane region" description="Helical" evidence="1">
    <location>
        <begin position="102"/>
        <end position="123"/>
    </location>
</feature>
<name>A0A317PJ11_9HYPH</name>
<feature type="transmembrane region" description="Helical" evidence="1">
    <location>
        <begin position="12"/>
        <end position="30"/>
    </location>
</feature>
<keyword evidence="3" id="KW-1185">Reference proteome</keyword>
<dbReference type="Proteomes" id="UP000246352">
    <property type="component" value="Unassembled WGS sequence"/>
</dbReference>
<keyword evidence="1" id="KW-0472">Membrane</keyword>
<keyword evidence="1" id="KW-0812">Transmembrane</keyword>